<feature type="domain" description="Beta-lactamase-related" evidence="1">
    <location>
        <begin position="59"/>
        <end position="372"/>
    </location>
</feature>
<protein>
    <submittedName>
        <fullName evidence="2">CubicO group peptidase (Beta-lactamase class C family)</fullName>
    </submittedName>
</protein>
<gene>
    <name evidence="2" type="ORF">J2792_002173</name>
</gene>
<name>A0ABU1MLU8_9SPHN</name>
<dbReference type="Pfam" id="PF00144">
    <property type="entry name" value="Beta-lactamase"/>
    <property type="match status" value="1"/>
</dbReference>
<organism evidence="2 3">
    <name type="scientific">Novosphingobium capsulatum</name>
    <dbReference type="NCBI Taxonomy" id="13688"/>
    <lineage>
        <taxon>Bacteria</taxon>
        <taxon>Pseudomonadati</taxon>
        <taxon>Pseudomonadota</taxon>
        <taxon>Alphaproteobacteria</taxon>
        <taxon>Sphingomonadales</taxon>
        <taxon>Sphingomonadaceae</taxon>
        <taxon>Novosphingobium</taxon>
    </lineage>
</organism>
<dbReference type="EMBL" id="JAVDRD010000005">
    <property type="protein sequence ID" value="MDR6511301.1"/>
    <property type="molecule type" value="Genomic_DNA"/>
</dbReference>
<accession>A0ABU1MLU8</accession>
<reference evidence="2 3" key="1">
    <citation type="submission" date="2023-07" db="EMBL/GenBank/DDBJ databases">
        <title>Sorghum-associated microbial communities from plants grown in Nebraska, USA.</title>
        <authorList>
            <person name="Schachtman D."/>
        </authorList>
    </citation>
    <scope>NUCLEOTIDE SEQUENCE [LARGE SCALE GENOMIC DNA]</scope>
    <source>
        <strain evidence="2 3">DS1027</strain>
    </source>
</reference>
<proteinExistence type="predicted"/>
<dbReference type="PANTHER" id="PTHR46825">
    <property type="entry name" value="D-ALANYL-D-ALANINE-CARBOXYPEPTIDASE/ENDOPEPTIDASE AMPH"/>
    <property type="match status" value="1"/>
</dbReference>
<keyword evidence="3" id="KW-1185">Reference proteome</keyword>
<sequence length="498" mass="53043">MGSMNQILFRGQRPVRFKTHSPTIPALLVLVAAVAALAIVRPSRAETFAIPPAADDPVARAVEAERARGDVPGIAIAIVKDGVPLRVEGFGIANLEHGVPVHADTLFKTGALGMQFTAAGVLRLAEQGRLDLDRSIRAILPELPARWQPVTVRQMLSHTSGLPATPNGDFRVEYTDAQMLDIIAHEDLNFAAGTRWRFGYVDYVVLGQAIRRITGRPYAAYLAQEVFAPAGMTRARGIDELAIIPGRAAGYERRDGQLRNAEWISAAANSTADGSLYLSALDYAAWAAAMSRGAVLSPRSWAQMGEAARLPGGATCGYGLGWYVDGRTWWHGGSWQGFQTFAIRYGAQGLTVAVLANGEGADAETLARQIAALTVPALARPKAEPLPDRATAPVAAMTARVRKVLGAIAENRVEPAAFAHYAALDLKEMVGQYAGVVAPLGRLEALAPFAHTSACGDPAWRYRARFAGGIVDVTLATTADDRITDLAITPVAAWDAPL</sequence>
<dbReference type="Proteomes" id="UP001184150">
    <property type="component" value="Unassembled WGS sequence"/>
</dbReference>
<dbReference type="Gene3D" id="3.40.710.10">
    <property type="entry name" value="DD-peptidase/beta-lactamase superfamily"/>
    <property type="match status" value="1"/>
</dbReference>
<dbReference type="InterPro" id="IPR001466">
    <property type="entry name" value="Beta-lactam-related"/>
</dbReference>
<dbReference type="PANTHER" id="PTHR46825:SF9">
    <property type="entry name" value="BETA-LACTAMASE-RELATED DOMAIN-CONTAINING PROTEIN"/>
    <property type="match status" value="1"/>
</dbReference>
<dbReference type="InterPro" id="IPR050491">
    <property type="entry name" value="AmpC-like"/>
</dbReference>
<evidence type="ECO:0000259" key="1">
    <source>
        <dbReference type="Pfam" id="PF00144"/>
    </source>
</evidence>
<comment type="caution">
    <text evidence="2">The sequence shown here is derived from an EMBL/GenBank/DDBJ whole genome shotgun (WGS) entry which is preliminary data.</text>
</comment>
<dbReference type="SUPFAM" id="SSF56601">
    <property type="entry name" value="beta-lactamase/transpeptidase-like"/>
    <property type="match status" value="1"/>
</dbReference>
<evidence type="ECO:0000313" key="3">
    <source>
        <dbReference type="Proteomes" id="UP001184150"/>
    </source>
</evidence>
<evidence type="ECO:0000313" key="2">
    <source>
        <dbReference type="EMBL" id="MDR6511301.1"/>
    </source>
</evidence>
<dbReference type="InterPro" id="IPR012338">
    <property type="entry name" value="Beta-lactam/transpept-like"/>
</dbReference>